<accession>A0A1B9P0A4</accession>
<keyword evidence="1" id="KW-0472">Membrane</keyword>
<dbReference type="InterPro" id="IPR045644">
    <property type="entry name" value="DUF6404"/>
</dbReference>
<proteinExistence type="predicted"/>
<evidence type="ECO:0000313" key="3">
    <source>
        <dbReference type="Proteomes" id="UP000093523"/>
    </source>
</evidence>
<dbReference type="EMBL" id="MAJU01000008">
    <property type="protein sequence ID" value="OCH21778.1"/>
    <property type="molecule type" value="Genomic_DNA"/>
</dbReference>
<feature type="transmembrane region" description="Helical" evidence="1">
    <location>
        <begin position="81"/>
        <end position="102"/>
    </location>
</feature>
<reference evidence="2 3" key="1">
    <citation type="submission" date="2016-06" db="EMBL/GenBank/DDBJ databases">
        <authorList>
            <person name="Kjaerup R.B."/>
            <person name="Dalgaard T.S."/>
            <person name="Juul-Madsen H.R."/>
        </authorList>
    </citation>
    <scope>NUCLEOTIDE SEQUENCE [LARGE SCALE GENOMIC DNA]</scope>
    <source>
        <strain evidence="2 3">1S159</strain>
    </source>
</reference>
<gene>
    <name evidence="2" type="ORF">A6E04_07915</name>
</gene>
<dbReference type="Proteomes" id="UP000093523">
    <property type="component" value="Unassembled WGS sequence"/>
</dbReference>
<keyword evidence="1" id="KW-0812">Transmembrane</keyword>
<dbReference type="STRING" id="688.A6E04_07915"/>
<protein>
    <submittedName>
        <fullName evidence="2">Uncharacterized protein</fullName>
    </submittedName>
</protein>
<comment type="caution">
    <text evidence="2">The sequence shown here is derived from an EMBL/GenBank/DDBJ whole genome shotgun (WGS) entry which is preliminary data.</text>
</comment>
<sequence>MSFEEKLIAAHSELELKGVWSSNFNPPIVRLLRKAGLRVRPPYYQDFFTNLLFTSLLFSLGYGLISWFLTGQYVNKTSQQSVIEAIAGGLIFGVIISVFYLIRRKQLKLTDWNTLS</sequence>
<keyword evidence="1" id="KW-1133">Transmembrane helix</keyword>
<evidence type="ECO:0000256" key="1">
    <source>
        <dbReference type="SAM" id="Phobius"/>
    </source>
</evidence>
<organism evidence="2 3">
    <name type="scientific">Aliivibrio logei</name>
    <name type="common">Vibrio logei</name>
    <dbReference type="NCBI Taxonomy" id="688"/>
    <lineage>
        <taxon>Bacteria</taxon>
        <taxon>Pseudomonadati</taxon>
        <taxon>Pseudomonadota</taxon>
        <taxon>Gammaproteobacteria</taxon>
        <taxon>Vibrionales</taxon>
        <taxon>Vibrionaceae</taxon>
        <taxon>Aliivibrio</taxon>
    </lineage>
</organism>
<evidence type="ECO:0000313" key="2">
    <source>
        <dbReference type="EMBL" id="OCH21778.1"/>
    </source>
</evidence>
<feature type="transmembrane region" description="Helical" evidence="1">
    <location>
        <begin position="47"/>
        <end position="69"/>
    </location>
</feature>
<dbReference type="OrthoDB" id="7870117at2"/>
<dbReference type="RefSeq" id="WP_023603263.1">
    <property type="nucleotide sequence ID" value="NZ_CAWMPN010000008.1"/>
</dbReference>
<dbReference type="Pfam" id="PF19942">
    <property type="entry name" value="DUF6404"/>
    <property type="match status" value="1"/>
</dbReference>
<dbReference type="AlphaFoldDB" id="A0A1B9P0A4"/>
<name>A0A1B9P0A4_ALILO</name>